<accession>A0ACB8DHU8</accession>
<comment type="caution">
    <text evidence="1">The sequence shown here is derived from an EMBL/GenBank/DDBJ whole genome shotgun (WGS) entry which is preliminary data.</text>
</comment>
<evidence type="ECO:0000313" key="1">
    <source>
        <dbReference type="EMBL" id="KAH7970225.1"/>
    </source>
</evidence>
<reference evidence="1" key="1">
    <citation type="submission" date="2020-05" db="EMBL/GenBank/DDBJ databases">
        <title>Large-scale comparative analyses of tick genomes elucidate their genetic diversity and vector capacities.</title>
        <authorList>
            <person name="Jia N."/>
            <person name="Wang J."/>
            <person name="Shi W."/>
            <person name="Du L."/>
            <person name="Sun Y."/>
            <person name="Zhan W."/>
            <person name="Jiang J."/>
            <person name="Wang Q."/>
            <person name="Zhang B."/>
            <person name="Ji P."/>
            <person name="Sakyi L.B."/>
            <person name="Cui X."/>
            <person name="Yuan T."/>
            <person name="Jiang B."/>
            <person name="Yang W."/>
            <person name="Lam T.T.-Y."/>
            <person name="Chang Q."/>
            <person name="Ding S."/>
            <person name="Wang X."/>
            <person name="Zhu J."/>
            <person name="Ruan X."/>
            <person name="Zhao L."/>
            <person name="Wei J."/>
            <person name="Que T."/>
            <person name="Du C."/>
            <person name="Cheng J."/>
            <person name="Dai P."/>
            <person name="Han X."/>
            <person name="Huang E."/>
            <person name="Gao Y."/>
            <person name="Liu J."/>
            <person name="Shao H."/>
            <person name="Ye R."/>
            <person name="Li L."/>
            <person name="Wei W."/>
            <person name="Wang X."/>
            <person name="Wang C."/>
            <person name="Yang T."/>
            <person name="Huo Q."/>
            <person name="Li W."/>
            <person name="Guo W."/>
            <person name="Chen H."/>
            <person name="Zhou L."/>
            <person name="Ni X."/>
            <person name="Tian J."/>
            <person name="Zhou Y."/>
            <person name="Sheng Y."/>
            <person name="Liu T."/>
            <person name="Pan Y."/>
            <person name="Xia L."/>
            <person name="Li J."/>
            <person name="Zhao F."/>
            <person name="Cao W."/>
        </authorList>
    </citation>
    <scope>NUCLEOTIDE SEQUENCE</scope>
    <source>
        <strain evidence="1">Dsil-2018</strain>
    </source>
</reference>
<protein>
    <submittedName>
        <fullName evidence="1">Uncharacterized protein</fullName>
    </submittedName>
</protein>
<dbReference type="Proteomes" id="UP000821865">
    <property type="component" value="Chromosome 11"/>
</dbReference>
<dbReference type="EMBL" id="CM023480">
    <property type="protein sequence ID" value="KAH7970225.1"/>
    <property type="molecule type" value="Genomic_DNA"/>
</dbReference>
<name>A0ACB8DHU8_DERSI</name>
<organism evidence="1 2">
    <name type="scientific">Dermacentor silvarum</name>
    <name type="common">Tick</name>
    <dbReference type="NCBI Taxonomy" id="543639"/>
    <lineage>
        <taxon>Eukaryota</taxon>
        <taxon>Metazoa</taxon>
        <taxon>Ecdysozoa</taxon>
        <taxon>Arthropoda</taxon>
        <taxon>Chelicerata</taxon>
        <taxon>Arachnida</taxon>
        <taxon>Acari</taxon>
        <taxon>Parasitiformes</taxon>
        <taxon>Ixodida</taxon>
        <taxon>Ixodoidea</taxon>
        <taxon>Ixodidae</taxon>
        <taxon>Rhipicephalinae</taxon>
        <taxon>Dermacentor</taxon>
    </lineage>
</organism>
<gene>
    <name evidence="1" type="ORF">HPB49_001195</name>
</gene>
<sequence length="332" mass="37176">MTTGIAERGHYYRDVGLYTCRVLDGALEGQRSAQDNPADTTTSDFYNMSRTSSGHQYHFRRDVTTNAAEVHLAFKKNYAAIGQYMFEPREGQHTVVAQGGAAVSLPLVSSISGDDAILSTSRADMAEAWAISQDHARIPDGTSARNFAGICNLQGEAYGFPPQFQIHHATDGANNPRLHQDCHQPLAQDGDLYNWRRPGEKHGACKKRQQSFTPMCYRSLLGMESTVEHVCAFCSKSFKHKPELFAHLRVHNHANRYFCTICERYFSRSHTFSQHLRTHKGVVPYNPTECDSYCVEKGALGRHGQLEQCCICDASFEDNVALTEHLVTHCPE</sequence>
<keyword evidence="2" id="KW-1185">Reference proteome</keyword>
<evidence type="ECO:0000313" key="2">
    <source>
        <dbReference type="Proteomes" id="UP000821865"/>
    </source>
</evidence>
<proteinExistence type="predicted"/>